<dbReference type="InParanoid" id="A0A1S0TMV2"/>
<name>A0A1S0TMV2_LOALO</name>
<sequence length="189" mass="21653">VFVELYDLDLQKGGEWTETARWIKYEDVEGTDHHWGQPHVAFLSFHALISLRKFMRTGMILLDCKAKTFADVCDRVANVMINEGITCKRRDIMQILGMKQAHPLSRRMTALSLAGSVFDRRSECNLVGAGTMDNTRLHIDLLEREPSFQTGNLRKQPTIAEVDEMENTILTGMKGIPISDLKQQRYLFH</sequence>
<dbReference type="EMBL" id="JH712799">
    <property type="protein sequence ID" value="EFO16964.2"/>
    <property type="molecule type" value="Genomic_DNA"/>
</dbReference>
<gene>
    <name evidence="2" type="ORF">LOAG_11538</name>
</gene>
<dbReference type="KEGG" id="loa:LOAG_11538"/>
<dbReference type="GO" id="GO:0008509">
    <property type="term" value="F:monoatomic anion transmembrane transporter activity"/>
    <property type="evidence" value="ECO:0007669"/>
    <property type="project" value="InterPro"/>
</dbReference>
<dbReference type="CTD" id="9948996"/>
<dbReference type="GO" id="GO:0005886">
    <property type="term" value="C:plasma membrane"/>
    <property type="evidence" value="ECO:0007669"/>
    <property type="project" value="TreeGrafter"/>
</dbReference>
<accession>A0A1S0TMV2</accession>
<proteinExistence type="predicted"/>
<dbReference type="Pfam" id="PF07565">
    <property type="entry name" value="Band_3_cyto"/>
    <property type="match status" value="1"/>
</dbReference>
<dbReference type="GO" id="GO:0005452">
    <property type="term" value="F:solute:inorganic anion antiporter activity"/>
    <property type="evidence" value="ECO:0007669"/>
    <property type="project" value="InterPro"/>
</dbReference>
<organism evidence="2">
    <name type="scientific">Loa loa</name>
    <name type="common">Eye worm</name>
    <name type="synonym">Filaria loa</name>
    <dbReference type="NCBI Taxonomy" id="7209"/>
    <lineage>
        <taxon>Eukaryota</taxon>
        <taxon>Metazoa</taxon>
        <taxon>Ecdysozoa</taxon>
        <taxon>Nematoda</taxon>
        <taxon>Chromadorea</taxon>
        <taxon>Rhabditida</taxon>
        <taxon>Spirurina</taxon>
        <taxon>Spiruromorpha</taxon>
        <taxon>Filarioidea</taxon>
        <taxon>Onchocercidae</taxon>
        <taxon>Loa</taxon>
    </lineage>
</organism>
<dbReference type="AlphaFoldDB" id="A0A1S0TMV2"/>
<evidence type="ECO:0000313" key="2">
    <source>
        <dbReference type="EMBL" id="EFO16964.2"/>
    </source>
</evidence>
<dbReference type="InterPro" id="IPR003020">
    <property type="entry name" value="HCO3_transpt_euk"/>
</dbReference>
<dbReference type="SUPFAM" id="SSF55804">
    <property type="entry name" value="Phoshotransferase/anion transport protein"/>
    <property type="match status" value="1"/>
</dbReference>
<protein>
    <recommendedName>
        <fullName evidence="1">Band 3 cytoplasmic domain-containing protein</fullName>
    </recommendedName>
</protein>
<dbReference type="OMA" id="DEMENTI"/>
<dbReference type="PANTHER" id="PTHR11453">
    <property type="entry name" value="ANION EXCHANGE PROTEIN"/>
    <property type="match status" value="1"/>
</dbReference>
<reference evidence="2" key="1">
    <citation type="submission" date="2012-04" db="EMBL/GenBank/DDBJ databases">
        <title>The Genome Sequence of Loa loa.</title>
        <authorList>
            <consortium name="The Broad Institute Genome Sequencing Platform"/>
            <consortium name="Broad Institute Genome Sequencing Center for Infectious Disease"/>
            <person name="Nutman T.B."/>
            <person name="Fink D.L."/>
            <person name="Russ C."/>
            <person name="Young S."/>
            <person name="Zeng Q."/>
            <person name="Gargeya S."/>
            <person name="Alvarado L."/>
            <person name="Berlin A."/>
            <person name="Chapman S.B."/>
            <person name="Chen Z."/>
            <person name="Freedman E."/>
            <person name="Gellesch M."/>
            <person name="Goldberg J."/>
            <person name="Griggs A."/>
            <person name="Gujja S."/>
            <person name="Heilman E.R."/>
            <person name="Heiman D."/>
            <person name="Howarth C."/>
            <person name="Mehta T."/>
            <person name="Neiman D."/>
            <person name="Pearson M."/>
            <person name="Roberts A."/>
            <person name="Saif S."/>
            <person name="Shea T."/>
            <person name="Shenoy N."/>
            <person name="Sisk P."/>
            <person name="Stolte C."/>
            <person name="Sykes S."/>
            <person name="White J."/>
            <person name="Yandava C."/>
            <person name="Haas B."/>
            <person name="Henn M.R."/>
            <person name="Nusbaum C."/>
            <person name="Birren B."/>
        </authorList>
    </citation>
    <scope>NUCLEOTIDE SEQUENCE [LARGE SCALE GENOMIC DNA]</scope>
</reference>
<dbReference type="GO" id="GO:0015701">
    <property type="term" value="P:bicarbonate transport"/>
    <property type="evidence" value="ECO:0007669"/>
    <property type="project" value="TreeGrafter"/>
</dbReference>
<feature type="domain" description="Band 3 cytoplasmic" evidence="1">
    <location>
        <begin position="1"/>
        <end position="125"/>
    </location>
</feature>
<feature type="non-terminal residue" evidence="2">
    <location>
        <position position="1"/>
    </location>
</feature>
<dbReference type="GO" id="GO:0050801">
    <property type="term" value="P:monoatomic ion homeostasis"/>
    <property type="evidence" value="ECO:0007669"/>
    <property type="project" value="TreeGrafter"/>
</dbReference>
<dbReference type="Gene3D" id="3.40.930.10">
    <property type="entry name" value="Mannitol-specific EII, Chain A"/>
    <property type="match status" value="1"/>
</dbReference>
<dbReference type="InterPro" id="IPR016152">
    <property type="entry name" value="PTrfase/Anion_transptr"/>
</dbReference>
<dbReference type="InterPro" id="IPR013769">
    <property type="entry name" value="Band3_cytoplasmic_dom"/>
</dbReference>
<dbReference type="GeneID" id="9948996"/>
<evidence type="ECO:0000259" key="1">
    <source>
        <dbReference type="Pfam" id="PF07565"/>
    </source>
</evidence>
<dbReference type="PANTHER" id="PTHR11453:SF47">
    <property type="entry name" value="ANION EXCHANGE PROTEIN"/>
    <property type="match status" value="1"/>
</dbReference>
<dbReference type="OrthoDB" id="1735926at2759"/>
<dbReference type="RefSeq" id="XP_003147104.2">
    <property type="nucleotide sequence ID" value="XM_003147056.2"/>
</dbReference>